<dbReference type="NCBIfam" id="TIGR00075">
    <property type="entry name" value="hypD"/>
    <property type="match status" value="1"/>
</dbReference>
<dbReference type="Proteomes" id="UP000199076">
    <property type="component" value="Unassembled WGS sequence"/>
</dbReference>
<dbReference type="Gene3D" id="6.10.20.100">
    <property type="match status" value="1"/>
</dbReference>
<evidence type="ECO:0000256" key="2">
    <source>
        <dbReference type="ARBA" id="ARBA00022723"/>
    </source>
</evidence>
<dbReference type="PIRSF" id="PIRSF005622">
    <property type="entry name" value="Hydrgn_mat_hypD"/>
    <property type="match status" value="1"/>
</dbReference>
<dbReference type="EMBL" id="FNBK01000008">
    <property type="protein sequence ID" value="SDF64245.1"/>
    <property type="molecule type" value="Genomic_DNA"/>
</dbReference>
<evidence type="ECO:0000256" key="3">
    <source>
        <dbReference type="ARBA" id="ARBA00023004"/>
    </source>
</evidence>
<dbReference type="InterPro" id="IPR002780">
    <property type="entry name" value="Hyd_form_HypD"/>
</dbReference>
<dbReference type="Pfam" id="PF01924">
    <property type="entry name" value="HypD"/>
    <property type="match status" value="1"/>
</dbReference>
<dbReference type="InterPro" id="IPR042244">
    <property type="entry name" value="HypD_2_sf"/>
</dbReference>
<organism evidence="4 5">
    <name type="scientific">Halorientalis regularis</name>
    <dbReference type="NCBI Taxonomy" id="660518"/>
    <lineage>
        <taxon>Archaea</taxon>
        <taxon>Methanobacteriati</taxon>
        <taxon>Methanobacteriota</taxon>
        <taxon>Stenosarchaea group</taxon>
        <taxon>Halobacteria</taxon>
        <taxon>Halobacteriales</taxon>
        <taxon>Haloarculaceae</taxon>
        <taxon>Halorientalis</taxon>
    </lineage>
</organism>
<dbReference type="PANTHER" id="PTHR30149:SF0">
    <property type="entry name" value="HYDROGENASE MATURATION FACTOR HYPD"/>
    <property type="match status" value="1"/>
</dbReference>
<dbReference type="GO" id="GO:0070025">
    <property type="term" value="F:carbon monoxide binding"/>
    <property type="evidence" value="ECO:0007669"/>
    <property type="project" value="TreeGrafter"/>
</dbReference>
<dbReference type="PANTHER" id="PTHR30149">
    <property type="entry name" value="HYDROGENASE PROTEIN ASSEMBLY PROTEIN HYPD"/>
    <property type="match status" value="1"/>
</dbReference>
<dbReference type="STRING" id="660518.SAMN05216218_10836"/>
<protein>
    <submittedName>
        <fullName evidence="4">Hydrogenase expression/formation protein HypD</fullName>
    </submittedName>
</protein>
<keyword evidence="5" id="KW-1185">Reference proteome</keyword>
<proteinExistence type="inferred from homology"/>
<dbReference type="OrthoDB" id="372075at2157"/>
<dbReference type="RefSeq" id="WP_092692135.1">
    <property type="nucleotide sequence ID" value="NZ_FNBK01000008.1"/>
</dbReference>
<evidence type="ECO:0000313" key="5">
    <source>
        <dbReference type="Proteomes" id="UP000199076"/>
    </source>
</evidence>
<keyword evidence="2" id="KW-0479">Metal-binding</keyword>
<dbReference type="GO" id="GO:0005506">
    <property type="term" value="F:iron ion binding"/>
    <property type="evidence" value="ECO:0007669"/>
    <property type="project" value="TreeGrafter"/>
</dbReference>
<dbReference type="GO" id="GO:0051539">
    <property type="term" value="F:4 iron, 4 sulfur cluster binding"/>
    <property type="evidence" value="ECO:0007669"/>
    <property type="project" value="TreeGrafter"/>
</dbReference>
<sequence>MTTDALSFRDPDRADRLRDRLERLVAAVDGDVRVMHVCGSHEEAIAEFGIRSVLPDGLTVAMGPGCPVCVTDRPEVDEAVALAEAGHVVATYGDMIRVPGTEKSLAAARDAGADVRTVYSASEAADIARETDREVVFFATGFETTAAPTAAVLREGPPANFSVLSAHKYVPPAMDVVADHPDTRIDGFLAAGHAATVTGTDVFESVVERHDLPVVVAGFEPLDVLAALVFLLEDLRDGEATVTNAYPRCVADAGNERARTALWEVFERVPGEWRGIAQVPDASLRIREPYAEYDARRRFEIETPADDGRGSDCICGEIMAGRAAPRDCPLFGEACTPRSPVGACMVSDEGPCRIQHAYGGDRRP</sequence>
<dbReference type="GO" id="GO:0051604">
    <property type="term" value="P:protein maturation"/>
    <property type="evidence" value="ECO:0007669"/>
    <property type="project" value="TreeGrafter"/>
</dbReference>
<evidence type="ECO:0000313" key="4">
    <source>
        <dbReference type="EMBL" id="SDF64245.1"/>
    </source>
</evidence>
<keyword evidence="3" id="KW-0408">Iron</keyword>
<gene>
    <name evidence="4" type="ORF">SAMN05216218_10836</name>
</gene>
<evidence type="ECO:0000256" key="1">
    <source>
        <dbReference type="ARBA" id="ARBA00007888"/>
    </source>
</evidence>
<name>A0A1G7MR34_9EURY</name>
<comment type="similarity">
    <text evidence="1">Belongs to the HypD family.</text>
</comment>
<dbReference type="Gene3D" id="3.40.50.11750">
    <property type="entry name" value="HypD, alpha/beta domain 1"/>
    <property type="match status" value="2"/>
</dbReference>
<accession>A0A1G7MR34</accession>
<dbReference type="InterPro" id="IPR042243">
    <property type="entry name" value="HypD_1"/>
</dbReference>
<dbReference type="AlphaFoldDB" id="A0A1G7MR34"/>
<reference evidence="5" key="1">
    <citation type="submission" date="2016-10" db="EMBL/GenBank/DDBJ databases">
        <authorList>
            <person name="Varghese N."/>
            <person name="Submissions S."/>
        </authorList>
    </citation>
    <scope>NUCLEOTIDE SEQUENCE [LARGE SCALE GENOMIC DNA]</scope>
    <source>
        <strain evidence="5">IBRC-M 10760</strain>
    </source>
</reference>